<accession>A0AAV4TLE8</accession>
<dbReference type="AlphaFoldDB" id="A0AAV4TLE8"/>
<name>A0AAV4TLE8_9ARAC</name>
<evidence type="ECO:0000256" key="1">
    <source>
        <dbReference type="SAM" id="MobiDB-lite"/>
    </source>
</evidence>
<reference evidence="2 3" key="1">
    <citation type="submission" date="2021-06" db="EMBL/GenBank/DDBJ databases">
        <title>Caerostris darwini draft genome.</title>
        <authorList>
            <person name="Kono N."/>
            <person name="Arakawa K."/>
        </authorList>
    </citation>
    <scope>NUCLEOTIDE SEQUENCE [LARGE SCALE GENOMIC DNA]</scope>
</reference>
<keyword evidence="3" id="KW-1185">Reference proteome</keyword>
<organism evidence="2 3">
    <name type="scientific">Caerostris darwini</name>
    <dbReference type="NCBI Taxonomy" id="1538125"/>
    <lineage>
        <taxon>Eukaryota</taxon>
        <taxon>Metazoa</taxon>
        <taxon>Ecdysozoa</taxon>
        <taxon>Arthropoda</taxon>
        <taxon>Chelicerata</taxon>
        <taxon>Arachnida</taxon>
        <taxon>Araneae</taxon>
        <taxon>Araneomorphae</taxon>
        <taxon>Entelegynae</taxon>
        <taxon>Araneoidea</taxon>
        <taxon>Araneidae</taxon>
        <taxon>Caerostris</taxon>
    </lineage>
</organism>
<evidence type="ECO:0000313" key="2">
    <source>
        <dbReference type="EMBL" id="GIY46909.1"/>
    </source>
</evidence>
<protein>
    <submittedName>
        <fullName evidence="2">Uncharacterized protein</fullName>
    </submittedName>
</protein>
<evidence type="ECO:0000313" key="3">
    <source>
        <dbReference type="Proteomes" id="UP001054837"/>
    </source>
</evidence>
<gene>
    <name evidence="2" type="ORF">CDAR_510471</name>
</gene>
<feature type="region of interest" description="Disordered" evidence="1">
    <location>
        <begin position="55"/>
        <end position="74"/>
    </location>
</feature>
<dbReference type="Proteomes" id="UP001054837">
    <property type="component" value="Unassembled WGS sequence"/>
</dbReference>
<sequence length="164" mass="18793">MSGVTTEEEDVTNLSTNKLLSTTIPSKSLLIFIQQKQSRIPPPFISQVHKGFLSRDTKQNKKQPATQPIEEATEEHRRIKTASLIWTDRCSEDEWCPFSVQFWDRTTPSSFLFPQNVHYVSFDAFVRDHCVPTVFHLPKIHSPGEKWSMMSLASGFVDHDSLLS</sequence>
<comment type="caution">
    <text evidence="2">The sequence shown here is derived from an EMBL/GenBank/DDBJ whole genome shotgun (WGS) entry which is preliminary data.</text>
</comment>
<proteinExistence type="predicted"/>
<dbReference type="EMBL" id="BPLQ01009838">
    <property type="protein sequence ID" value="GIY46909.1"/>
    <property type="molecule type" value="Genomic_DNA"/>
</dbReference>